<sequence length="269" mass="30627">MSSRRPNIGVTGPDKGGTAAWWFSWFAIAIHGGRAIHIRPEDGIPDADIHGLIIGGGADINPKRYGESQIRELLSEDQKLSGIRQLLIRLATILFFPIIILLRKLFSTTSVGIDNARDEMELDLLDRAVEKGIPILGICRGAQLMNIYFGGTLHQDIENYYTEVPRPHSVWPKKKVQIDEQSKLFEVLTFQTVWVNAMHRQAVDETGDNMTVVAREERGIIQAIEHQYSNFVLGVQWHPEYMPQVPSQRRIFKRVVEEAQEFMLDQRKG</sequence>
<evidence type="ECO:0000313" key="2">
    <source>
        <dbReference type="Proteomes" id="UP000479132"/>
    </source>
</evidence>
<comment type="caution">
    <text evidence="1">The sequence shown here is derived from an EMBL/GenBank/DDBJ whole genome shotgun (WGS) entry which is preliminary data.</text>
</comment>
<dbReference type="CDD" id="cd01745">
    <property type="entry name" value="GATase1_2"/>
    <property type="match status" value="1"/>
</dbReference>
<reference evidence="1 2" key="1">
    <citation type="submission" date="2020-02" db="EMBL/GenBank/DDBJ databases">
        <title>Aliifodinibius halophilus 2W32, complete genome.</title>
        <authorList>
            <person name="Li Y."/>
            <person name="Wu S."/>
        </authorList>
    </citation>
    <scope>NUCLEOTIDE SEQUENCE [LARGE SCALE GENOMIC DNA]</scope>
    <source>
        <strain evidence="1 2">2W32</strain>
    </source>
</reference>
<dbReference type="Pfam" id="PF07722">
    <property type="entry name" value="Peptidase_C26"/>
    <property type="match status" value="1"/>
</dbReference>
<keyword evidence="1" id="KW-0378">Hydrolase</keyword>
<dbReference type="EMBL" id="JAALLS010000007">
    <property type="protein sequence ID" value="NGP88142.1"/>
    <property type="molecule type" value="Genomic_DNA"/>
</dbReference>
<dbReference type="InterPro" id="IPR029062">
    <property type="entry name" value="Class_I_gatase-like"/>
</dbReference>
<dbReference type="AlphaFoldDB" id="A0A6M1TD93"/>
<dbReference type="RefSeq" id="WP_165267565.1">
    <property type="nucleotide sequence ID" value="NZ_JAALLS010000007.1"/>
</dbReference>
<dbReference type="InterPro" id="IPR044668">
    <property type="entry name" value="PuuD-like"/>
</dbReference>
<protein>
    <submittedName>
        <fullName evidence="1">Gamma-glutamyl-gamma-aminobutyrate hydrolase family protein</fullName>
    </submittedName>
</protein>
<evidence type="ECO:0000313" key="1">
    <source>
        <dbReference type="EMBL" id="NGP88142.1"/>
    </source>
</evidence>
<gene>
    <name evidence="1" type="ORF">G3569_07235</name>
</gene>
<dbReference type="PANTHER" id="PTHR43235:SF1">
    <property type="entry name" value="GLUTAMINE AMIDOTRANSFERASE PB2B2.05-RELATED"/>
    <property type="match status" value="1"/>
</dbReference>
<organism evidence="1 2">
    <name type="scientific">Fodinibius halophilus</name>
    <dbReference type="NCBI Taxonomy" id="1736908"/>
    <lineage>
        <taxon>Bacteria</taxon>
        <taxon>Pseudomonadati</taxon>
        <taxon>Balneolota</taxon>
        <taxon>Balneolia</taxon>
        <taxon>Balneolales</taxon>
        <taxon>Balneolaceae</taxon>
        <taxon>Fodinibius</taxon>
    </lineage>
</organism>
<accession>A0A6M1TD93</accession>
<dbReference type="PANTHER" id="PTHR43235">
    <property type="entry name" value="GLUTAMINE AMIDOTRANSFERASE PB2B2.05-RELATED"/>
    <property type="match status" value="1"/>
</dbReference>
<proteinExistence type="predicted"/>
<name>A0A6M1TD93_9BACT</name>
<dbReference type="SUPFAM" id="SSF52317">
    <property type="entry name" value="Class I glutamine amidotransferase-like"/>
    <property type="match status" value="1"/>
</dbReference>
<keyword evidence="2" id="KW-1185">Reference proteome</keyword>
<dbReference type="Proteomes" id="UP000479132">
    <property type="component" value="Unassembled WGS sequence"/>
</dbReference>
<dbReference type="Gene3D" id="3.40.50.880">
    <property type="match status" value="1"/>
</dbReference>
<dbReference type="PROSITE" id="PS51273">
    <property type="entry name" value="GATASE_TYPE_1"/>
    <property type="match status" value="1"/>
</dbReference>
<dbReference type="GO" id="GO:0005829">
    <property type="term" value="C:cytosol"/>
    <property type="evidence" value="ECO:0007669"/>
    <property type="project" value="TreeGrafter"/>
</dbReference>
<dbReference type="InterPro" id="IPR011697">
    <property type="entry name" value="Peptidase_C26"/>
</dbReference>
<dbReference type="GO" id="GO:0016811">
    <property type="term" value="F:hydrolase activity, acting on carbon-nitrogen (but not peptide) bonds, in linear amides"/>
    <property type="evidence" value="ECO:0007669"/>
    <property type="project" value="InterPro"/>
</dbReference>